<accession>A0A2P2Q1A7</accession>
<sequence length="35" mass="3643">MKTCKMAVVDFDAGIAASAVVDVANDNHQLLLQGP</sequence>
<organism evidence="1">
    <name type="scientific">Rhizophora mucronata</name>
    <name type="common">Asiatic mangrove</name>
    <dbReference type="NCBI Taxonomy" id="61149"/>
    <lineage>
        <taxon>Eukaryota</taxon>
        <taxon>Viridiplantae</taxon>
        <taxon>Streptophyta</taxon>
        <taxon>Embryophyta</taxon>
        <taxon>Tracheophyta</taxon>
        <taxon>Spermatophyta</taxon>
        <taxon>Magnoliopsida</taxon>
        <taxon>eudicotyledons</taxon>
        <taxon>Gunneridae</taxon>
        <taxon>Pentapetalae</taxon>
        <taxon>rosids</taxon>
        <taxon>fabids</taxon>
        <taxon>Malpighiales</taxon>
        <taxon>Rhizophoraceae</taxon>
        <taxon>Rhizophora</taxon>
    </lineage>
</organism>
<dbReference type="AlphaFoldDB" id="A0A2P2Q1A7"/>
<evidence type="ECO:0000313" key="1">
    <source>
        <dbReference type="EMBL" id="MBX60780.1"/>
    </source>
</evidence>
<name>A0A2P2Q1A7_RHIMU</name>
<dbReference type="EMBL" id="GGEC01080296">
    <property type="protein sequence ID" value="MBX60780.1"/>
    <property type="molecule type" value="Transcribed_RNA"/>
</dbReference>
<proteinExistence type="predicted"/>
<protein>
    <submittedName>
        <fullName evidence="1">Uncharacterized protein</fullName>
    </submittedName>
</protein>
<reference evidence="1" key="1">
    <citation type="submission" date="2018-02" db="EMBL/GenBank/DDBJ databases">
        <title>Rhizophora mucronata_Transcriptome.</title>
        <authorList>
            <person name="Meera S.P."/>
            <person name="Sreeshan A."/>
            <person name="Augustine A."/>
        </authorList>
    </citation>
    <scope>NUCLEOTIDE SEQUENCE</scope>
    <source>
        <tissue evidence="1">Leaf</tissue>
    </source>
</reference>